<dbReference type="Gene3D" id="1.20.120.550">
    <property type="entry name" value="Membrane associated eicosanoid/glutathione metabolism-like domain"/>
    <property type="match status" value="1"/>
</dbReference>
<evidence type="ECO:0000256" key="1">
    <source>
        <dbReference type="ARBA" id="ARBA00004370"/>
    </source>
</evidence>
<accession>A0A4Q4SND2</accession>
<dbReference type="GO" id="GO:0016020">
    <property type="term" value="C:membrane"/>
    <property type="evidence" value="ECO:0007669"/>
    <property type="project" value="UniProtKB-SubCell"/>
</dbReference>
<evidence type="ECO:0000313" key="6">
    <source>
        <dbReference type="Proteomes" id="UP000293823"/>
    </source>
</evidence>
<comment type="subcellular location">
    <subcellularLocation>
        <location evidence="1">Membrane</location>
    </subcellularLocation>
</comment>
<evidence type="ECO:0000256" key="2">
    <source>
        <dbReference type="ARBA" id="ARBA00022692"/>
    </source>
</evidence>
<dbReference type="EMBL" id="PEJP01000004">
    <property type="protein sequence ID" value="RYO72151.1"/>
    <property type="molecule type" value="Genomic_DNA"/>
</dbReference>
<organism evidence="5 6">
    <name type="scientific">Alternaria arborescens</name>
    <dbReference type="NCBI Taxonomy" id="156630"/>
    <lineage>
        <taxon>Eukaryota</taxon>
        <taxon>Fungi</taxon>
        <taxon>Dikarya</taxon>
        <taxon>Ascomycota</taxon>
        <taxon>Pezizomycotina</taxon>
        <taxon>Dothideomycetes</taxon>
        <taxon>Pleosporomycetidae</taxon>
        <taxon>Pleosporales</taxon>
        <taxon>Pleosporineae</taxon>
        <taxon>Pleosporaceae</taxon>
        <taxon>Alternaria</taxon>
        <taxon>Alternaria sect. Alternaria</taxon>
    </lineage>
</organism>
<proteinExistence type="predicted"/>
<keyword evidence="6" id="KW-1185">Reference proteome</keyword>
<evidence type="ECO:0000313" key="5">
    <source>
        <dbReference type="EMBL" id="RYO72151.1"/>
    </source>
</evidence>
<reference evidence="6" key="1">
    <citation type="journal article" date="2019" name="bioRxiv">
        <title>Genomics, evolutionary history and diagnostics of the Alternaria alternata species group including apple and Asian pear pathotypes.</title>
        <authorList>
            <person name="Armitage A.D."/>
            <person name="Cockerton H.M."/>
            <person name="Sreenivasaprasad S."/>
            <person name="Woodhall J.W."/>
            <person name="Lane C.R."/>
            <person name="Harrison R.J."/>
            <person name="Clarkson J.P."/>
        </authorList>
    </citation>
    <scope>NUCLEOTIDE SEQUENCE [LARGE SCALE GENOMIC DNA]</scope>
    <source>
        <strain evidence="6">RGR 97.0016</strain>
    </source>
</reference>
<evidence type="ECO:0000256" key="3">
    <source>
        <dbReference type="ARBA" id="ARBA00022989"/>
    </source>
</evidence>
<keyword evidence="4" id="KW-0472">Membrane</keyword>
<keyword evidence="3" id="KW-1133">Transmembrane helix</keyword>
<gene>
    <name evidence="5" type="ORF">AA0113_g1292</name>
</gene>
<evidence type="ECO:0008006" key="7">
    <source>
        <dbReference type="Google" id="ProtNLM"/>
    </source>
</evidence>
<dbReference type="SUPFAM" id="SSF161084">
    <property type="entry name" value="MAPEG domain-like"/>
    <property type="match status" value="1"/>
</dbReference>
<protein>
    <recommendedName>
        <fullName evidence="7">MAPEG family protein</fullName>
    </recommendedName>
</protein>
<dbReference type="Pfam" id="PF01124">
    <property type="entry name" value="MAPEG"/>
    <property type="match status" value="1"/>
</dbReference>
<dbReference type="Proteomes" id="UP000293823">
    <property type="component" value="Unassembled WGS sequence"/>
</dbReference>
<dbReference type="OrthoDB" id="2122304at2759"/>
<comment type="caution">
    <text evidence="5">The sequence shown here is derived from an EMBL/GenBank/DDBJ whole genome shotgun (WGS) entry which is preliminary data.</text>
</comment>
<dbReference type="InterPro" id="IPR001129">
    <property type="entry name" value="Membr-assoc_MAPEG"/>
</dbReference>
<dbReference type="PANTHER" id="PTHR35371">
    <property type="entry name" value="INNER MEMBRANE PROTEIN"/>
    <property type="match status" value="1"/>
</dbReference>
<dbReference type="InterPro" id="IPR023352">
    <property type="entry name" value="MAPEG-like_dom_sf"/>
</dbReference>
<evidence type="ECO:0000256" key="4">
    <source>
        <dbReference type="ARBA" id="ARBA00023136"/>
    </source>
</evidence>
<dbReference type="PANTHER" id="PTHR35371:SF1">
    <property type="entry name" value="BLR7753 PROTEIN"/>
    <property type="match status" value="1"/>
</dbReference>
<keyword evidence="2" id="KW-0812">Transmembrane</keyword>
<sequence length="162" mass="17623">MSPYFDSYNTSILVIPAYVIPRPCSVTFLPHVLAINVATRGNFLTWDNRNPRSSDLGAQLKQRLPAVTYAKYEHMEACHANGMENLPHFIGAVVLGNMAGLAQNELAKFGACFLAVRIAYTIAYITTSTQAPTLIRSSLWIAGVSLCFRTIIRAAGAMAAEA</sequence>
<dbReference type="AlphaFoldDB" id="A0A4Q4SND2"/>
<name>A0A4Q4SND2_9PLEO</name>